<reference evidence="1 2" key="1">
    <citation type="submission" date="2020-08" db="EMBL/GenBank/DDBJ databases">
        <title>Functional genomics of gut bacteria from endangered species of beetles.</title>
        <authorList>
            <person name="Carlos-Shanley C."/>
        </authorList>
    </citation>
    <scope>NUCLEOTIDE SEQUENCE [LARGE SCALE GENOMIC DNA]</scope>
    <source>
        <strain evidence="1 2">S00198</strain>
    </source>
</reference>
<organism evidence="1 2">
    <name type="scientific">Acidovorax soli</name>
    <dbReference type="NCBI Taxonomy" id="592050"/>
    <lineage>
        <taxon>Bacteria</taxon>
        <taxon>Pseudomonadati</taxon>
        <taxon>Pseudomonadota</taxon>
        <taxon>Betaproteobacteria</taxon>
        <taxon>Burkholderiales</taxon>
        <taxon>Comamonadaceae</taxon>
        <taxon>Acidovorax</taxon>
    </lineage>
</organism>
<protein>
    <submittedName>
        <fullName evidence="1">Uncharacterized protein</fullName>
    </submittedName>
</protein>
<dbReference type="AlphaFoldDB" id="A0A7X0PJ37"/>
<dbReference type="Proteomes" id="UP000575083">
    <property type="component" value="Unassembled WGS sequence"/>
</dbReference>
<evidence type="ECO:0000313" key="1">
    <source>
        <dbReference type="EMBL" id="MBB6562893.1"/>
    </source>
</evidence>
<gene>
    <name evidence="1" type="ORF">HNP48_005610</name>
</gene>
<sequence length="196" mass="20643">MTISNSFPLPGAAGSAELPSLDAFQSAAKQGSWVHVSQDGSQWQVRATGTTPSQRSVAWVEPQSDATSTFVGALGQSFSRGIQAAVARELGLQPAPGRPLSARTVLQAIDMAQTSQTAMSGVDFLTRLNLSAVSGSAAFAEVCRLAALDPAAFDPQQRAAIDARMQQRFDTASAQGLSPVSEPLARQWLEEELRQG</sequence>
<name>A0A7X0PJ37_9BURK</name>
<evidence type="ECO:0000313" key="2">
    <source>
        <dbReference type="Proteomes" id="UP000575083"/>
    </source>
</evidence>
<keyword evidence="2" id="KW-1185">Reference proteome</keyword>
<dbReference type="RefSeq" id="WP_311773868.1">
    <property type="nucleotide sequence ID" value="NZ_JACHLK010000015.1"/>
</dbReference>
<accession>A0A7X0PJ37</accession>
<proteinExistence type="predicted"/>
<dbReference type="EMBL" id="JACHLK010000015">
    <property type="protein sequence ID" value="MBB6562893.1"/>
    <property type="molecule type" value="Genomic_DNA"/>
</dbReference>
<comment type="caution">
    <text evidence="1">The sequence shown here is derived from an EMBL/GenBank/DDBJ whole genome shotgun (WGS) entry which is preliminary data.</text>
</comment>